<gene>
    <name evidence="1" type="ORF">Xish_02901</name>
</gene>
<reference evidence="1 2" key="1">
    <citation type="journal article" date="2017" name="Nat. Microbiol.">
        <title>Natural product diversity associated with the nematode symbionts Photorhabdus and Xenorhabdus.</title>
        <authorList>
            <person name="Tobias N.J."/>
            <person name="Wolff H."/>
            <person name="Djahanschiri B."/>
            <person name="Grundmann F."/>
            <person name="Kronenwerth M."/>
            <person name="Shi Y.M."/>
            <person name="Simonyi S."/>
            <person name="Grun P."/>
            <person name="Shapiro-Ilan D."/>
            <person name="Pidot S.J."/>
            <person name="Stinear T.P."/>
            <person name="Ebersberger I."/>
            <person name="Bode H.B."/>
        </authorList>
    </citation>
    <scope>NUCLEOTIDE SEQUENCE [LARGE SCALE GENOMIC DNA]</scope>
    <source>
        <strain evidence="1 2">DSM 22670</strain>
    </source>
</reference>
<proteinExistence type="predicted"/>
<comment type="caution">
    <text evidence="1">The sequence shown here is derived from an EMBL/GenBank/DDBJ whole genome shotgun (WGS) entry which is preliminary data.</text>
</comment>
<name>A0A2D0KJZ5_9GAMM</name>
<organism evidence="1 2">
    <name type="scientific">Xenorhabdus ishibashii</name>
    <dbReference type="NCBI Taxonomy" id="1034471"/>
    <lineage>
        <taxon>Bacteria</taxon>
        <taxon>Pseudomonadati</taxon>
        <taxon>Pseudomonadota</taxon>
        <taxon>Gammaproteobacteria</taxon>
        <taxon>Enterobacterales</taxon>
        <taxon>Morganellaceae</taxon>
        <taxon>Xenorhabdus</taxon>
    </lineage>
</organism>
<keyword evidence="2" id="KW-1185">Reference proteome</keyword>
<dbReference type="Proteomes" id="UP000222168">
    <property type="component" value="Unassembled WGS sequence"/>
</dbReference>
<dbReference type="EMBL" id="NJAK01000001">
    <property type="protein sequence ID" value="PHM63635.1"/>
    <property type="molecule type" value="Genomic_DNA"/>
</dbReference>
<sequence length="44" mass="5398">MRIINALKNENSLQYSGVEFNCNELFHYNFSLKLEEIRWQKETF</sequence>
<accession>A0A2D0KJZ5</accession>
<dbReference type="AlphaFoldDB" id="A0A2D0KJZ5"/>
<evidence type="ECO:0000313" key="2">
    <source>
        <dbReference type="Proteomes" id="UP000222168"/>
    </source>
</evidence>
<evidence type="ECO:0000313" key="1">
    <source>
        <dbReference type="EMBL" id="PHM63635.1"/>
    </source>
</evidence>
<protein>
    <submittedName>
        <fullName evidence="1">Uncharacterized protein</fullName>
    </submittedName>
</protein>